<dbReference type="CDD" id="cd06529">
    <property type="entry name" value="S24_LexA-like"/>
    <property type="match status" value="1"/>
</dbReference>
<dbReference type="EMBL" id="JABXYR010000001">
    <property type="protein sequence ID" value="NWO23138.1"/>
    <property type="molecule type" value="Genomic_DNA"/>
</dbReference>
<dbReference type="SMART" id="SM00530">
    <property type="entry name" value="HTH_XRE"/>
    <property type="match status" value="1"/>
</dbReference>
<dbReference type="Proteomes" id="UP000526307">
    <property type="component" value="Unassembled WGS sequence"/>
</dbReference>
<evidence type="ECO:0000313" key="3">
    <source>
        <dbReference type="Proteomes" id="UP000526307"/>
    </source>
</evidence>
<proteinExistence type="predicted"/>
<dbReference type="SUPFAM" id="SSF51306">
    <property type="entry name" value="LexA/Signal peptidase"/>
    <property type="match status" value="1"/>
</dbReference>
<dbReference type="InterPro" id="IPR010982">
    <property type="entry name" value="Lambda_DNA-bd_dom_sf"/>
</dbReference>
<dbReference type="InterPro" id="IPR039418">
    <property type="entry name" value="LexA-like"/>
</dbReference>
<reference evidence="2 3" key="1">
    <citation type="submission" date="2020-06" db="EMBL/GenBank/DDBJ databases">
        <title>Mogibacterium timidum strain W9173 genomic sequence.</title>
        <authorList>
            <person name="Wade W.G."/>
            <person name="Johnston C.D."/>
            <person name="Chen T."/>
            <person name="Dewhirst F.E."/>
        </authorList>
    </citation>
    <scope>NUCLEOTIDE SEQUENCE [LARGE SCALE GENOMIC DNA]</scope>
    <source>
        <strain evidence="2 3">W9173</strain>
    </source>
</reference>
<comment type="caution">
    <text evidence="2">The sequence shown here is derived from an EMBL/GenBank/DDBJ whole genome shotgun (WGS) entry which is preliminary data.</text>
</comment>
<dbReference type="PANTHER" id="PTHR33516:SF2">
    <property type="entry name" value="LEXA REPRESSOR-RELATED"/>
    <property type="match status" value="1"/>
</dbReference>
<dbReference type="InterPro" id="IPR050077">
    <property type="entry name" value="LexA_repressor"/>
</dbReference>
<dbReference type="SUPFAM" id="SSF47413">
    <property type="entry name" value="lambda repressor-like DNA-binding domains"/>
    <property type="match status" value="1"/>
</dbReference>
<dbReference type="AlphaFoldDB" id="A0A7Y8VR85"/>
<dbReference type="PANTHER" id="PTHR33516">
    <property type="entry name" value="LEXA REPRESSOR"/>
    <property type="match status" value="1"/>
</dbReference>
<dbReference type="InterPro" id="IPR036286">
    <property type="entry name" value="LexA/Signal_pep-like_sf"/>
</dbReference>
<dbReference type="Gene3D" id="1.10.260.40">
    <property type="entry name" value="lambda repressor-like DNA-binding domains"/>
    <property type="match status" value="1"/>
</dbReference>
<accession>A0A7Y8VR85</accession>
<dbReference type="Gene3D" id="2.10.109.10">
    <property type="entry name" value="Umud Fragment, subunit A"/>
    <property type="match status" value="1"/>
</dbReference>
<gene>
    <name evidence="2" type="ORF">HW270_03460</name>
</gene>
<evidence type="ECO:0000259" key="1">
    <source>
        <dbReference type="PROSITE" id="PS50943"/>
    </source>
</evidence>
<dbReference type="InterPro" id="IPR015927">
    <property type="entry name" value="Peptidase_S24_S26A/B/C"/>
</dbReference>
<dbReference type="CDD" id="cd00093">
    <property type="entry name" value="HTH_XRE"/>
    <property type="match status" value="1"/>
</dbReference>
<dbReference type="Pfam" id="PF01381">
    <property type="entry name" value="HTH_3"/>
    <property type="match status" value="1"/>
</dbReference>
<keyword evidence="3" id="KW-1185">Reference proteome</keyword>
<feature type="domain" description="HTH cro/C1-type" evidence="1">
    <location>
        <begin position="8"/>
        <end position="63"/>
    </location>
</feature>
<dbReference type="RefSeq" id="WP_178978326.1">
    <property type="nucleotide sequence ID" value="NZ_JABXYR010000001.1"/>
</dbReference>
<sequence length="245" mass="27285">MLELYRNIKKFRTQNEMSQAELARLTGYTDRSSIAKIEKGLVDLSLSKIEVFADALGVDPGELMGDDWESTVVDNARLDIADHFDYNAFDIAKFQEAEHLDATLGENRLEYNANPLNRIPIYGTIPAGIPIAAIQDIEGYEEIDPSMLRGGKRYFGLKVKGNSMYPMFMEGDTIIVRQQPDCESGQVCAVRVNGDDATLKKVIKQGATTVLQPLNPEYEPMFFVGSAGEPSLEIMGVVVEIRRKL</sequence>
<protein>
    <submittedName>
        <fullName evidence="2">Helix-turn-helix domain-containing protein</fullName>
    </submittedName>
</protein>
<name>A0A7Y8VR85_9FIRM</name>
<dbReference type="InterPro" id="IPR001387">
    <property type="entry name" value="Cro/C1-type_HTH"/>
</dbReference>
<dbReference type="GO" id="GO:0003677">
    <property type="term" value="F:DNA binding"/>
    <property type="evidence" value="ECO:0007669"/>
    <property type="project" value="InterPro"/>
</dbReference>
<evidence type="ECO:0000313" key="2">
    <source>
        <dbReference type="EMBL" id="NWO23138.1"/>
    </source>
</evidence>
<dbReference type="PROSITE" id="PS50943">
    <property type="entry name" value="HTH_CROC1"/>
    <property type="match status" value="1"/>
</dbReference>
<organism evidence="2 3">
    <name type="scientific">Mogibacterium timidum</name>
    <dbReference type="NCBI Taxonomy" id="35519"/>
    <lineage>
        <taxon>Bacteria</taxon>
        <taxon>Bacillati</taxon>
        <taxon>Bacillota</taxon>
        <taxon>Clostridia</taxon>
        <taxon>Peptostreptococcales</taxon>
        <taxon>Anaerovoracaceae</taxon>
        <taxon>Mogibacterium</taxon>
    </lineage>
</organism>
<dbReference type="Pfam" id="PF00717">
    <property type="entry name" value="Peptidase_S24"/>
    <property type="match status" value="1"/>
</dbReference>